<evidence type="ECO:0000259" key="14">
    <source>
        <dbReference type="PROSITE" id="PS51686"/>
    </source>
</evidence>
<dbReference type="InterPro" id="IPR049560">
    <property type="entry name" value="MeTrfase_RsmB-F_NOP2_cat"/>
</dbReference>
<evidence type="ECO:0000256" key="9">
    <source>
        <dbReference type="ARBA" id="ARBA00022884"/>
    </source>
</evidence>
<evidence type="ECO:0000256" key="7">
    <source>
        <dbReference type="ARBA" id="ARBA00022679"/>
    </source>
</evidence>
<dbReference type="PANTHER" id="PTHR22807:SF53">
    <property type="entry name" value="RIBOSOMAL RNA SMALL SUBUNIT METHYLTRANSFERASE B-RELATED"/>
    <property type="match status" value="1"/>
</dbReference>
<dbReference type="InterPro" id="IPR035926">
    <property type="entry name" value="NusB-like_sf"/>
</dbReference>
<protein>
    <recommendedName>
        <fullName evidence="3">16S rRNA (cytosine(967)-C(5))-methyltransferase</fullName>
        <ecNumber evidence="3">2.1.1.176</ecNumber>
    </recommendedName>
    <alternativeName>
        <fullName evidence="10">16S rRNA m5C967 methyltransferase</fullName>
    </alternativeName>
    <alternativeName>
        <fullName evidence="11">rRNA (cytosine-C(5)-)-methyltransferase RsmB</fullName>
    </alternativeName>
</protein>
<evidence type="ECO:0000256" key="2">
    <source>
        <dbReference type="ARBA" id="ARBA00004496"/>
    </source>
</evidence>
<dbReference type="InterPro" id="IPR004573">
    <property type="entry name" value="rRNA_ssu_MeTfrase_B"/>
</dbReference>
<proteinExistence type="inferred from homology"/>
<dbReference type="NCBIfam" id="TIGR00446">
    <property type="entry name" value="nop2p"/>
    <property type="match status" value="1"/>
</dbReference>
<dbReference type="Pfam" id="PF01029">
    <property type="entry name" value="NusB"/>
    <property type="match status" value="1"/>
</dbReference>
<dbReference type="PROSITE" id="PS51686">
    <property type="entry name" value="SAM_MT_RSMB_NOP"/>
    <property type="match status" value="1"/>
</dbReference>
<dbReference type="InterPro" id="IPR054728">
    <property type="entry name" value="RsmB-like_ferredoxin"/>
</dbReference>
<dbReference type="GO" id="GO:0008649">
    <property type="term" value="F:rRNA methyltransferase activity"/>
    <property type="evidence" value="ECO:0007669"/>
    <property type="project" value="InterPro"/>
</dbReference>
<comment type="similarity">
    <text evidence="13">Belongs to the class I-like SAM-binding methyltransferase superfamily. RsmB/NOP family.</text>
</comment>
<keyword evidence="7 13" id="KW-0808">Transferase</keyword>
<keyword evidence="16" id="KW-1185">Reference proteome</keyword>
<feature type="binding site" evidence="13">
    <location>
        <position position="330"/>
    </location>
    <ligand>
        <name>S-adenosyl-L-methionine</name>
        <dbReference type="ChEBI" id="CHEBI:59789"/>
    </ligand>
</feature>
<evidence type="ECO:0000256" key="11">
    <source>
        <dbReference type="ARBA" id="ARBA00031088"/>
    </source>
</evidence>
<evidence type="ECO:0000256" key="3">
    <source>
        <dbReference type="ARBA" id="ARBA00012140"/>
    </source>
</evidence>
<comment type="subcellular location">
    <subcellularLocation>
        <location evidence="2">Cytoplasm</location>
    </subcellularLocation>
</comment>
<dbReference type="InterPro" id="IPR023267">
    <property type="entry name" value="RCMT"/>
</dbReference>
<feature type="domain" description="SAM-dependent MTase RsmB/NOP-type" evidence="14">
    <location>
        <begin position="171"/>
        <end position="443"/>
    </location>
</feature>
<dbReference type="GO" id="GO:0006355">
    <property type="term" value="P:regulation of DNA-templated transcription"/>
    <property type="evidence" value="ECO:0007669"/>
    <property type="project" value="InterPro"/>
</dbReference>
<sequence length="449" mass="50095">MDKARDTAARILNEVNENGAYANVALAKYLRRFPLSDQDRRFVTELVYGAVKAGGTLDWILRRYANRPLKKIPPMVRQILRLGIYQLFYLDRVPASAVCNTAVDLTKKYSHAGTAKFVNAVLRTAVREPERAAFPQGKGHAAEGLALSSQHPYWLVKRWIKQFGFEETQRLCAFDNEQPVLSVRTNTLKTNREALLQKLCEGGALAEPSCWTPEGIRIYAHGALDELAPLQQGFCQVQDESSMLVAHVLDPQPGEFVIDCCSAPGGKTTHIAALMQDRGHILAGDVFDHKLERIRENAARLGIQSIETKRIDAREIGRMYPAQADRVLVDAPCSGLGVLRRKPDARWKKTAEEIAGLPNLQKEILNSAAHAVKPGGVLVYSTCTIEPEENQSVAETFLRNHSEYVLETAGQFLPCQKRDEAMVQLFPQRDGTDGFFIARFRRSLSDAAR</sequence>
<dbReference type="InterPro" id="IPR001678">
    <property type="entry name" value="MeTrfase_RsmB-F_NOP2_dom"/>
</dbReference>
<dbReference type="EMBL" id="VUNL01000008">
    <property type="protein sequence ID" value="MSV25189.1"/>
    <property type="molecule type" value="Genomic_DNA"/>
</dbReference>
<evidence type="ECO:0000256" key="10">
    <source>
        <dbReference type="ARBA" id="ARBA00030399"/>
    </source>
</evidence>
<dbReference type="InterPro" id="IPR029063">
    <property type="entry name" value="SAM-dependent_MTases_sf"/>
</dbReference>
<evidence type="ECO:0000256" key="6">
    <source>
        <dbReference type="ARBA" id="ARBA00022603"/>
    </source>
</evidence>
<comment type="catalytic activity">
    <reaction evidence="12">
        <text>cytidine(967) in 16S rRNA + S-adenosyl-L-methionine = 5-methylcytidine(967) in 16S rRNA + S-adenosyl-L-homocysteine + H(+)</text>
        <dbReference type="Rhea" id="RHEA:42748"/>
        <dbReference type="Rhea" id="RHEA-COMP:10219"/>
        <dbReference type="Rhea" id="RHEA-COMP:10220"/>
        <dbReference type="ChEBI" id="CHEBI:15378"/>
        <dbReference type="ChEBI" id="CHEBI:57856"/>
        <dbReference type="ChEBI" id="CHEBI:59789"/>
        <dbReference type="ChEBI" id="CHEBI:74483"/>
        <dbReference type="ChEBI" id="CHEBI:82748"/>
        <dbReference type="EC" id="2.1.1.176"/>
    </reaction>
</comment>
<dbReference type="PRINTS" id="PR02008">
    <property type="entry name" value="RCMTFAMILY"/>
</dbReference>
<dbReference type="Gene3D" id="1.10.940.10">
    <property type="entry name" value="NusB-like"/>
    <property type="match status" value="1"/>
</dbReference>
<dbReference type="InterPro" id="IPR011023">
    <property type="entry name" value="Nop2p"/>
</dbReference>
<dbReference type="SUPFAM" id="SSF53335">
    <property type="entry name" value="S-adenosyl-L-methionine-dependent methyltransferases"/>
    <property type="match status" value="1"/>
</dbReference>
<dbReference type="Proteomes" id="UP000430222">
    <property type="component" value="Unassembled WGS sequence"/>
</dbReference>
<dbReference type="SUPFAM" id="SSF48013">
    <property type="entry name" value="NusB-like"/>
    <property type="match status" value="1"/>
</dbReference>
<evidence type="ECO:0000313" key="15">
    <source>
        <dbReference type="EMBL" id="MSV25189.1"/>
    </source>
</evidence>
<evidence type="ECO:0000256" key="12">
    <source>
        <dbReference type="ARBA" id="ARBA00047283"/>
    </source>
</evidence>
<evidence type="ECO:0000256" key="13">
    <source>
        <dbReference type="PROSITE-ProRule" id="PRU01023"/>
    </source>
</evidence>
<evidence type="ECO:0000256" key="4">
    <source>
        <dbReference type="ARBA" id="ARBA00022490"/>
    </source>
</evidence>
<dbReference type="InterPro" id="IPR006027">
    <property type="entry name" value="NusB_RsmB_TIM44"/>
</dbReference>
<dbReference type="GO" id="GO:0005737">
    <property type="term" value="C:cytoplasm"/>
    <property type="evidence" value="ECO:0007669"/>
    <property type="project" value="UniProtKB-SubCell"/>
</dbReference>
<dbReference type="GO" id="GO:0003723">
    <property type="term" value="F:RNA binding"/>
    <property type="evidence" value="ECO:0007669"/>
    <property type="project" value="UniProtKB-UniRule"/>
</dbReference>
<keyword evidence="5" id="KW-0698">rRNA processing</keyword>
<dbReference type="NCBIfam" id="TIGR00563">
    <property type="entry name" value="rsmB"/>
    <property type="match status" value="1"/>
</dbReference>
<dbReference type="NCBIfam" id="NF011494">
    <property type="entry name" value="PRK14902.1"/>
    <property type="match status" value="1"/>
</dbReference>
<dbReference type="RefSeq" id="WP_154620967.1">
    <property type="nucleotide sequence ID" value="NZ_VUNL01000008.1"/>
</dbReference>
<dbReference type="Pfam" id="PF01189">
    <property type="entry name" value="Methyltr_RsmB-F"/>
    <property type="match status" value="1"/>
</dbReference>
<evidence type="ECO:0000256" key="8">
    <source>
        <dbReference type="ARBA" id="ARBA00022691"/>
    </source>
</evidence>
<keyword evidence="8 13" id="KW-0949">S-adenosyl-L-methionine</keyword>
<dbReference type="CDD" id="cd02440">
    <property type="entry name" value="AdoMet_MTases"/>
    <property type="match status" value="1"/>
</dbReference>
<keyword evidence="4" id="KW-0963">Cytoplasm</keyword>
<feature type="binding site" evidence="13">
    <location>
        <position position="285"/>
    </location>
    <ligand>
        <name>S-adenosyl-L-methionine</name>
        <dbReference type="ChEBI" id="CHEBI:59789"/>
    </ligand>
</feature>
<dbReference type="PANTHER" id="PTHR22807">
    <property type="entry name" value="NOP2 YEAST -RELATED NOL1/NOP2/FMU SUN DOMAIN-CONTAINING"/>
    <property type="match status" value="1"/>
</dbReference>
<evidence type="ECO:0000256" key="1">
    <source>
        <dbReference type="ARBA" id="ARBA00002724"/>
    </source>
</evidence>
<dbReference type="EC" id="2.1.1.176" evidence="3"/>
<gene>
    <name evidence="15" type="primary">rsmB</name>
    <name evidence="15" type="ORF">FYJ78_08345</name>
</gene>
<feature type="binding site" evidence="13">
    <location>
        <position position="312"/>
    </location>
    <ligand>
        <name>S-adenosyl-L-methionine</name>
        <dbReference type="ChEBI" id="CHEBI:59789"/>
    </ligand>
</feature>
<keyword evidence="9 13" id="KW-0694">RNA-binding</keyword>
<comment type="function">
    <text evidence="1">Specifically methylates the cytosine at position 967 (m5C967) of 16S rRNA.</text>
</comment>
<evidence type="ECO:0000313" key="16">
    <source>
        <dbReference type="Proteomes" id="UP000430222"/>
    </source>
</evidence>
<keyword evidence="6 13" id="KW-0489">Methyltransferase</keyword>
<name>A0A6I2UXQ7_9FIRM</name>
<dbReference type="Gene3D" id="3.40.50.150">
    <property type="entry name" value="Vaccinia Virus protein VP39"/>
    <property type="match status" value="1"/>
</dbReference>
<feature type="active site" description="Nucleophile" evidence="13">
    <location>
        <position position="383"/>
    </location>
</feature>
<feature type="binding site" evidence="13">
    <location>
        <begin position="261"/>
        <end position="267"/>
    </location>
    <ligand>
        <name>S-adenosyl-L-methionine</name>
        <dbReference type="ChEBI" id="CHEBI:59789"/>
    </ligand>
</feature>
<organism evidence="15 16">
    <name type="scientific">Selenomonas montiformis</name>
    <dbReference type="NCBI Taxonomy" id="2652285"/>
    <lineage>
        <taxon>Bacteria</taxon>
        <taxon>Bacillati</taxon>
        <taxon>Bacillota</taxon>
        <taxon>Negativicutes</taxon>
        <taxon>Selenomonadales</taxon>
        <taxon>Selenomonadaceae</taxon>
        <taxon>Selenomonas</taxon>
    </lineage>
</organism>
<dbReference type="AlphaFoldDB" id="A0A6I2UXQ7"/>
<accession>A0A6I2UXQ7</accession>
<reference evidence="15 16" key="1">
    <citation type="submission" date="2019-08" db="EMBL/GenBank/DDBJ databases">
        <title>In-depth cultivation of the pig gut microbiome towards novel bacterial diversity and tailored functional studies.</title>
        <authorList>
            <person name="Wylensek D."/>
            <person name="Hitch T.C.A."/>
            <person name="Clavel T."/>
        </authorList>
    </citation>
    <scope>NUCLEOTIDE SEQUENCE [LARGE SCALE GENOMIC DNA]</scope>
    <source>
        <strain evidence="16">WCA-380-WT-3B3</strain>
    </source>
</reference>
<evidence type="ECO:0000256" key="5">
    <source>
        <dbReference type="ARBA" id="ARBA00022552"/>
    </source>
</evidence>
<dbReference type="FunFam" id="3.40.50.150:FF:000257">
    <property type="entry name" value="16S rRNA methyltransferase"/>
    <property type="match status" value="1"/>
</dbReference>
<dbReference type="Gene3D" id="3.30.70.1170">
    <property type="entry name" value="Sun protein, domain 3"/>
    <property type="match status" value="1"/>
</dbReference>
<dbReference type="Pfam" id="PF22458">
    <property type="entry name" value="RsmF-B_ferredox"/>
    <property type="match status" value="1"/>
</dbReference>
<comment type="caution">
    <text evidence="15">The sequence shown here is derived from an EMBL/GenBank/DDBJ whole genome shotgun (WGS) entry which is preliminary data.</text>
</comment>